<dbReference type="InterPro" id="IPR051678">
    <property type="entry name" value="AGP_Transferase"/>
</dbReference>
<gene>
    <name evidence="1" type="ORF">BDV30DRAFT_206786</name>
</gene>
<accession>A0A5N6JDV9</accession>
<dbReference type="Proteomes" id="UP000326289">
    <property type="component" value="Unassembled WGS sequence"/>
</dbReference>
<keyword evidence="2" id="KW-1185">Reference proteome</keyword>
<dbReference type="EMBL" id="ML732778">
    <property type="protein sequence ID" value="KAB8276157.1"/>
    <property type="molecule type" value="Genomic_DNA"/>
</dbReference>
<dbReference type="AlphaFoldDB" id="A0A5N6JDV9"/>
<dbReference type="Gene3D" id="3.30.200.20">
    <property type="entry name" value="Phosphorylase Kinase, domain 1"/>
    <property type="match status" value="1"/>
</dbReference>
<dbReference type="InterPro" id="IPR011009">
    <property type="entry name" value="Kinase-like_dom_sf"/>
</dbReference>
<name>A0A5N6JDV9_9EURO</name>
<sequence length="113" mass="13127">MERGAYNISLQMKYKNANTAIIRFPQPSATMFPEEKVRNEVATMRYICDQTSIPVPFVHHWGVKKDSPLELSPFIVMAFIEHDTNMYDVLNTPECPNEARGTLYHTKRLYIFA</sequence>
<protein>
    <recommendedName>
        <fullName evidence="3">Aminoglycoside phosphotransferase domain-containing protein</fullName>
    </recommendedName>
</protein>
<proteinExistence type="predicted"/>
<dbReference type="PANTHER" id="PTHR21310">
    <property type="entry name" value="AMINOGLYCOSIDE PHOSPHOTRANSFERASE-RELATED-RELATED"/>
    <property type="match status" value="1"/>
</dbReference>
<evidence type="ECO:0000313" key="1">
    <source>
        <dbReference type="EMBL" id="KAB8276157.1"/>
    </source>
</evidence>
<dbReference type="SUPFAM" id="SSF56112">
    <property type="entry name" value="Protein kinase-like (PK-like)"/>
    <property type="match status" value="1"/>
</dbReference>
<evidence type="ECO:0000313" key="2">
    <source>
        <dbReference type="Proteomes" id="UP000326289"/>
    </source>
</evidence>
<evidence type="ECO:0008006" key="3">
    <source>
        <dbReference type="Google" id="ProtNLM"/>
    </source>
</evidence>
<reference evidence="1 2" key="1">
    <citation type="submission" date="2019-04" db="EMBL/GenBank/DDBJ databases">
        <title>Fungal friends and foes A comparative genomics study of 23 Aspergillus species from section Flavi.</title>
        <authorList>
            <consortium name="DOE Joint Genome Institute"/>
            <person name="Kjaerbolling I."/>
            <person name="Vesth T.C."/>
            <person name="Frisvad J.C."/>
            <person name="Nybo J.L."/>
            <person name="Theobald S."/>
            <person name="Kildgaard S."/>
            <person name="Petersen T.I."/>
            <person name="Kuo A."/>
            <person name="Sato A."/>
            <person name="Lyhne E.K."/>
            <person name="Kogle M.E."/>
            <person name="Wiebenga A."/>
            <person name="Kun R.S."/>
            <person name="Lubbers R.J."/>
            <person name="Makela M.R."/>
            <person name="Barry K."/>
            <person name="Chovatia M."/>
            <person name="Clum A."/>
            <person name="Daum C."/>
            <person name="Haridas S."/>
            <person name="He G."/>
            <person name="LaButti K."/>
            <person name="Lipzen A."/>
            <person name="Mondo S."/>
            <person name="Pangilinan J."/>
            <person name="Riley R."/>
            <person name="Salamov A."/>
            <person name="Simmons B.A."/>
            <person name="Magnuson J.K."/>
            <person name="Henrissat B."/>
            <person name="Mortensen U.H."/>
            <person name="Larsen T.O."/>
            <person name="De vries R.P."/>
            <person name="Grigoriev I.V."/>
            <person name="Machida M."/>
            <person name="Baker S.E."/>
            <person name="Andersen M.R."/>
        </authorList>
    </citation>
    <scope>NUCLEOTIDE SEQUENCE [LARGE SCALE GENOMIC DNA]</scope>
    <source>
        <strain evidence="1 2">CBS 117635</strain>
    </source>
</reference>
<organism evidence="1 2">
    <name type="scientific">Aspergillus minisclerotigenes</name>
    <dbReference type="NCBI Taxonomy" id="656917"/>
    <lineage>
        <taxon>Eukaryota</taxon>
        <taxon>Fungi</taxon>
        <taxon>Dikarya</taxon>
        <taxon>Ascomycota</taxon>
        <taxon>Pezizomycotina</taxon>
        <taxon>Eurotiomycetes</taxon>
        <taxon>Eurotiomycetidae</taxon>
        <taxon>Eurotiales</taxon>
        <taxon>Aspergillaceae</taxon>
        <taxon>Aspergillus</taxon>
        <taxon>Aspergillus subgen. Circumdati</taxon>
    </lineage>
</organism>
<dbReference type="PANTHER" id="PTHR21310:SF37">
    <property type="entry name" value="AMINOGLYCOSIDE PHOSPHOTRANSFERASE DOMAIN-CONTAINING PROTEIN"/>
    <property type="match status" value="1"/>
</dbReference>